<organism evidence="1 2">
    <name type="scientific">Rotaria magnacalcarata</name>
    <dbReference type="NCBI Taxonomy" id="392030"/>
    <lineage>
        <taxon>Eukaryota</taxon>
        <taxon>Metazoa</taxon>
        <taxon>Spiralia</taxon>
        <taxon>Gnathifera</taxon>
        <taxon>Rotifera</taxon>
        <taxon>Eurotatoria</taxon>
        <taxon>Bdelloidea</taxon>
        <taxon>Philodinida</taxon>
        <taxon>Philodinidae</taxon>
        <taxon>Rotaria</taxon>
    </lineage>
</organism>
<accession>A0A8S3I9M8</accession>
<reference evidence="1" key="1">
    <citation type="submission" date="2021-02" db="EMBL/GenBank/DDBJ databases">
        <authorList>
            <person name="Nowell W R."/>
        </authorList>
    </citation>
    <scope>NUCLEOTIDE SEQUENCE</scope>
</reference>
<evidence type="ECO:0000313" key="2">
    <source>
        <dbReference type="Proteomes" id="UP000676336"/>
    </source>
</evidence>
<comment type="caution">
    <text evidence="1">The sequence shown here is derived from an EMBL/GenBank/DDBJ whole genome shotgun (WGS) entry which is preliminary data.</text>
</comment>
<name>A0A8S3I9M8_9BILA</name>
<dbReference type="EMBL" id="CAJOBI010327888">
    <property type="protein sequence ID" value="CAF5194432.1"/>
    <property type="molecule type" value="Genomic_DNA"/>
</dbReference>
<proteinExistence type="predicted"/>
<protein>
    <submittedName>
        <fullName evidence="1">Uncharacterized protein</fullName>
    </submittedName>
</protein>
<gene>
    <name evidence="1" type="ORF">SMN809_LOCUS73436</name>
</gene>
<dbReference type="Proteomes" id="UP000676336">
    <property type="component" value="Unassembled WGS sequence"/>
</dbReference>
<feature type="non-terminal residue" evidence="1">
    <location>
        <position position="1"/>
    </location>
</feature>
<sequence>MIPKSHHSLVNKNIERAVVAVQTVIGLGRVVRERKVVPMK</sequence>
<evidence type="ECO:0000313" key="1">
    <source>
        <dbReference type="EMBL" id="CAF5194432.1"/>
    </source>
</evidence>
<dbReference type="AlphaFoldDB" id="A0A8S3I9M8"/>